<dbReference type="SMART" id="SM01117">
    <property type="entry name" value="Cyt-b5"/>
    <property type="match status" value="1"/>
</dbReference>
<dbReference type="AlphaFoldDB" id="A0AAV8C836"/>
<dbReference type="PROSITE" id="PS00191">
    <property type="entry name" value="CYTOCHROME_B5_1"/>
    <property type="match status" value="1"/>
</dbReference>
<dbReference type="PANTHER" id="PTHR19359:SF101">
    <property type="entry name" value="CYTOCHROME B5-LIKE HEME_STEROID BINDING DOMAIN CONTAINING PROTEIN, EXPRESSED"/>
    <property type="match status" value="1"/>
</dbReference>
<dbReference type="PRINTS" id="PR00363">
    <property type="entry name" value="CYTOCHROMEB5"/>
</dbReference>
<protein>
    <submittedName>
        <fullName evidence="11">Cytochrome b5</fullName>
    </submittedName>
</protein>
<feature type="transmembrane region" description="Helical" evidence="8">
    <location>
        <begin position="151"/>
        <end position="169"/>
    </location>
</feature>
<proteinExistence type="inferred from homology"/>
<dbReference type="PANTHER" id="PTHR19359">
    <property type="entry name" value="CYTOCHROME B5"/>
    <property type="match status" value="1"/>
</dbReference>
<dbReference type="GO" id="GO:0046872">
    <property type="term" value="F:metal ion binding"/>
    <property type="evidence" value="ECO:0007669"/>
    <property type="project" value="UniProtKB-UniRule"/>
</dbReference>
<comment type="caution">
    <text evidence="11">The sequence shown here is derived from an EMBL/GenBank/DDBJ whole genome shotgun (WGS) entry which is preliminary data.</text>
</comment>
<feature type="domain" description="Cytochrome b5 heme-binding" evidence="10">
    <location>
        <begin position="42"/>
        <end position="119"/>
    </location>
</feature>
<dbReference type="GO" id="GO:0020037">
    <property type="term" value="F:heme binding"/>
    <property type="evidence" value="ECO:0007669"/>
    <property type="project" value="UniProtKB-UniRule"/>
</dbReference>
<dbReference type="EMBL" id="JAMFTS010000005">
    <property type="protein sequence ID" value="KAJ4751576.1"/>
    <property type="molecule type" value="Genomic_DNA"/>
</dbReference>
<evidence type="ECO:0000256" key="4">
    <source>
        <dbReference type="ARBA" id="ARBA00022723"/>
    </source>
</evidence>
<evidence type="ECO:0000256" key="3">
    <source>
        <dbReference type="ARBA" id="ARBA00022692"/>
    </source>
</evidence>
<evidence type="ECO:0000256" key="6">
    <source>
        <dbReference type="ARBA" id="ARBA00023136"/>
    </source>
</evidence>
<dbReference type="Pfam" id="PF00173">
    <property type="entry name" value="Cyt-b5"/>
    <property type="match status" value="1"/>
</dbReference>
<feature type="signal peptide" evidence="9">
    <location>
        <begin position="1"/>
        <end position="23"/>
    </location>
</feature>
<feature type="chain" id="PRO_5043731491" evidence="9">
    <location>
        <begin position="24"/>
        <end position="177"/>
    </location>
</feature>
<name>A0AAV8C836_9POAL</name>
<dbReference type="Gene3D" id="3.10.120.10">
    <property type="entry name" value="Cytochrome b5-like heme/steroid binding domain"/>
    <property type="match status" value="1"/>
</dbReference>
<dbReference type="InterPro" id="IPR050668">
    <property type="entry name" value="Cytochrome_b5"/>
</dbReference>
<evidence type="ECO:0000313" key="12">
    <source>
        <dbReference type="Proteomes" id="UP001140206"/>
    </source>
</evidence>
<evidence type="ECO:0000259" key="10">
    <source>
        <dbReference type="PROSITE" id="PS50255"/>
    </source>
</evidence>
<dbReference type="GO" id="GO:0016020">
    <property type="term" value="C:membrane"/>
    <property type="evidence" value="ECO:0007669"/>
    <property type="project" value="UniProtKB-SubCell"/>
</dbReference>
<dbReference type="InterPro" id="IPR036400">
    <property type="entry name" value="Cyt_B5-like_heme/steroid_sf"/>
</dbReference>
<keyword evidence="3 8" id="KW-0812">Transmembrane</keyword>
<keyword evidence="4 8" id="KW-0479">Metal-binding</keyword>
<gene>
    <name evidence="11" type="ORF">LUZ62_085981</name>
</gene>
<keyword evidence="8" id="KW-1133">Transmembrane helix</keyword>
<organism evidence="11 12">
    <name type="scientific">Rhynchospora pubera</name>
    <dbReference type="NCBI Taxonomy" id="906938"/>
    <lineage>
        <taxon>Eukaryota</taxon>
        <taxon>Viridiplantae</taxon>
        <taxon>Streptophyta</taxon>
        <taxon>Embryophyta</taxon>
        <taxon>Tracheophyta</taxon>
        <taxon>Spermatophyta</taxon>
        <taxon>Magnoliopsida</taxon>
        <taxon>Liliopsida</taxon>
        <taxon>Poales</taxon>
        <taxon>Cyperaceae</taxon>
        <taxon>Cyperoideae</taxon>
        <taxon>Rhynchosporeae</taxon>
        <taxon>Rhynchospora</taxon>
    </lineage>
</organism>
<keyword evidence="9" id="KW-0732">Signal</keyword>
<evidence type="ECO:0000313" key="11">
    <source>
        <dbReference type="EMBL" id="KAJ4751576.1"/>
    </source>
</evidence>
<keyword evidence="12" id="KW-1185">Reference proteome</keyword>
<sequence length="177" mass="19327">MINTNQTLRFFLLLHPLFSISVSLSLFSKLRTLICEDIMAEAKKFSASDVLLHTTRDDCWLLIRGKVYDVTKFLDDHPGGEEVILQASASGDATDAFETVGHSSSAETMMEGYLIGSVDGYVAPNMAAESASRDSSSVKTNQPAVPPTSSFNPLPLLVIVLAVAAWYYFTVLSKNKE</sequence>
<dbReference type="InterPro" id="IPR001199">
    <property type="entry name" value="Cyt_B5-like_heme/steroid-bd"/>
</dbReference>
<dbReference type="PROSITE" id="PS50255">
    <property type="entry name" value="CYTOCHROME_B5_2"/>
    <property type="match status" value="1"/>
</dbReference>
<comment type="subcellular location">
    <subcellularLocation>
        <location evidence="1">Membrane</location>
    </subcellularLocation>
</comment>
<reference evidence="11" key="1">
    <citation type="submission" date="2022-08" db="EMBL/GenBank/DDBJ databases">
        <authorList>
            <person name="Marques A."/>
        </authorList>
    </citation>
    <scope>NUCLEOTIDE SEQUENCE</scope>
    <source>
        <strain evidence="11">RhyPub2mFocal</strain>
        <tissue evidence="11">Leaves</tissue>
    </source>
</reference>
<keyword evidence="6 8" id="KW-0472">Membrane</keyword>
<evidence type="ECO:0000256" key="2">
    <source>
        <dbReference type="ARBA" id="ARBA00022617"/>
    </source>
</evidence>
<keyword evidence="5 8" id="KW-0408">Iron</keyword>
<evidence type="ECO:0000256" key="9">
    <source>
        <dbReference type="SAM" id="SignalP"/>
    </source>
</evidence>
<dbReference type="FunFam" id="3.10.120.10:FF:000002">
    <property type="entry name" value="Cytochrome b5 type B"/>
    <property type="match status" value="1"/>
</dbReference>
<dbReference type="SUPFAM" id="SSF55856">
    <property type="entry name" value="Cytochrome b5-like heme/steroid binding domain"/>
    <property type="match status" value="1"/>
</dbReference>
<evidence type="ECO:0000256" key="5">
    <source>
        <dbReference type="ARBA" id="ARBA00023004"/>
    </source>
</evidence>
<evidence type="ECO:0000256" key="1">
    <source>
        <dbReference type="ARBA" id="ARBA00004370"/>
    </source>
</evidence>
<keyword evidence="2 8" id="KW-0349">Heme</keyword>
<evidence type="ECO:0000256" key="8">
    <source>
        <dbReference type="RuleBase" id="RU362121"/>
    </source>
</evidence>
<accession>A0AAV8C836</accession>
<dbReference type="InterPro" id="IPR018506">
    <property type="entry name" value="Cyt_B5_heme-BS"/>
</dbReference>
<evidence type="ECO:0000256" key="7">
    <source>
        <dbReference type="ARBA" id="ARBA00038168"/>
    </source>
</evidence>
<dbReference type="Proteomes" id="UP001140206">
    <property type="component" value="Chromosome 5"/>
</dbReference>
<comment type="similarity">
    <text evidence="7 8">Belongs to the cytochrome b5 family.</text>
</comment>